<keyword evidence="3" id="KW-1185">Reference proteome</keyword>
<sequence length="24" mass="2326">GGTEDDEEGGVGEIGTLSGMSISE</sequence>
<dbReference type="AlphaFoldDB" id="A0A392VMV5"/>
<comment type="caution">
    <text evidence="2">The sequence shown here is derived from an EMBL/GenBank/DDBJ whole genome shotgun (WGS) entry which is preliminary data.</text>
</comment>
<reference evidence="2 3" key="1">
    <citation type="journal article" date="2018" name="Front. Plant Sci.">
        <title>Red Clover (Trifolium pratense) and Zigzag Clover (T. medium) - A Picture of Genomic Similarities and Differences.</title>
        <authorList>
            <person name="Dluhosova J."/>
            <person name="Istvanek J."/>
            <person name="Nedelnik J."/>
            <person name="Repkova J."/>
        </authorList>
    </citation>
    <scope>NUCLEOTIDE SEQUENCE [LARGE SCALE GENOMIC DNA]</scope>
    <source>
        <strain evidence="3">cv. 10/8</strain>
        <tissue evidence="2">Leaf</tissue>
    </source>
</reference>
<feature type="non-terminal residue" evidence="2">
    <location>
        <position position="1"/>
    </location>
</feature>
<evidence type="ECO:0000313" key="2">
    <source>
        <dbReference type="EMBL" id="MCI88782.1"/>
    </source>
</evidence>
<feature type="compositionally biased region" description="Acidic residues" evidence="1">
    <location>
        <begin position="1"/>
        <end position="10"/>
    </location>
</feature>
<dbReference type="EMBL" id="LXQA011202246">
    <property type="protein sequence ID" value="MCI88782.1"/>
    <property type="molecule type" value="Genomic_DNA"/>
</dbReference>
<protein>
    <submittedName>
        <fullName evidence="2">Uncharacterized protein</fullName>
    </submittedName>
</protein>
<dbReference type="Proteomes" id="UP000265520">
    <property type="component" value="Unassembled WGS sequence"/>
</dbReference>
<feature type="region of interest" description="Disordered" evidence="1">
    <location>
        <begin position="1"/>
        <end position="24"/>
    </location>
</feature>
<evidence type="ECO:0000313" key="3">
    <source>
        <dbReference type="Proteomes" id="UP000265520"/>
    </source>
</evidence>
<name>A0A392VMV5_9FABA</name>
<organism evidence="2 3">
    <name type="scientific">Trifolium medium</name>
    <dbReference type="NCBI Taxonomy" id="97028"/>
    <lineage>
        <taxon>Eukaryota</taxon>
        <taxon>Viridiplantae</taxon>
        <taxon>Streptophyta</taxon>
        <taxon>Embryophyta</taxon>
        <taxon>Tracheophyta</taxon>
        <taxon>Spermatophyta</taxon>
        <taxon>Magnoliopsida</taxon>
        <taxon>eudicotyledons</taxon>
        <taxon>Gunneridae</taxon>
        <taxon>Pentapetalae</taxon>
        <taxon>rosids</taxon>
        <taxon>fabids</taxon>
        <taxon>Fabales</taxon>
        <taxon>Fabaceae</taxon>
        <taxon>Papilionoideae</taxon>
        <taxon>50 kb inversion clade</taxon>
        <taxon>NPAAA clade</taxon>
        <taxon>Hologalegina</taxon>
        <taxon>IRL clade</taxon>
        <taxon>Trifolieae</taxon>
        <taxon>Trifolium</taxon>
    </lineage>
</organism>
<accession>A0A392VMV5</accession>
<proteinExistence type="predicted"/>
<evidence type="ECO:0000256" key="1">
    <source>
        <dbReference type="SAM" id="MobiDB-lite"/>
    </source>
</evidence>